<keyword evidence="2" id="KW-1185">Reference proteome</keyword>
<dbReference type="Proteomes" id="UP000383418">
    <property type="component" value="Segment"/>
</dbReference>
<evidence type="ECO:0000313" key="2">
    <source>
        <dbReference type="Proteomes" id="UP000383418"/>
    </source>
</evidence>
<evidence type="ECO:0000313" key="1">
    <source>
        <dbReference type="EMBL" id="QGH44975.1"/>
    </source>
</evidence>
<dbReference type="EMBL" id="MN478374">
    <property type="protein sequence ID" value="QGH44975.1"/>
    <property type="molecule type" value="Genomic_DNA"/>
</dbReference>
<dbReference type="RefSeq" id="YP_009997758.1">
    <property type="nucleotide sequence ID" value="NC_052977.1"/>
</dbReference>
<sequence>MFLPDALLADCDVPVWTGGDFAEAGRLAVLRREALLACNLRLTEARRLQEQARKAAAPY</sequence>
<reference evidence="1 2" key="1">
    <citation type="submission" date="2019-09" db="EMBL/GenBank/DDBJ databases">
        <title>Phages that infect the bacterial plant pathogen.</title>
        <authorList>
            <person name="Lightbourn L."/>
            <person name="Amarillas L."/>
            <person name="Estrada M."/>
            <person name="Leon R."/>
            <person name="Figueroa L."/>
        </authorList>
    </citation>
    <scope>NUCLEOTIDE SEQUENCE [LARGE SCALE GENOMIC DNA]</scope>
</reference>
<dbReference type="GeneID" id="62680276"/>
<dbReference type="KEGG" id="vg:62680276"/>
<protein>
    <submittedName>
        <fullName evidence="1">Uncharacterized protein</fullName>
    </submittedName>
</protein>
<name>A0A5Q2U6V0_9CAUD</name>
<organism evidence="1 2">
    <name type="scientific">Bacteriophage Phobos</name>
    <dbReference type="NCBI Taxonomy" id="2662138"/>
    <lineage>
        <taxon>Viruses</taxon>
        <taxon>Duplodnaviria</taxon>
        <taxon>Heunggongvirae</taxon>
        <taxon>Uroviricota</taxon>
        <taxon>Caudoviricetes</taxon>
        <taxon>Casjensviridae</taxon>
        <taxon>Phobosvirus</taxon>
        <taxon>Phobosvirus phobos</taxon>
    </lineage>
</organism>
<accession>A0A5Q2U6V0</accession>
<proteinExistence type="predicted"/>